<name>A0AAE3XPR7_9BACT</name>
<evidence type="ECO:0000259" key="1">
    <source>
        <dbReference type="PROSITE" id="PS51184"/>
    </source>
</evidence>
<dbReference type="PANTHER" id="PTHR12461:SF105">
    <property type="entry name" value="HYPOXIA-INDUCIBLE FACTOR 1-ALPHA INHIBITOR"/>
    <property type="match status" value="1"/>
</dbReference>
<keyword evidence="3" id="KW-1185">Reference proteome</keyword>
<accession>A0AAE3XPR7</accession>
<evidence type="ECO:0000313" key="2">
    <source>
        <dbReference type="EMBL" id="MDR6240365.1"/>
    </source>
</evidence>
<keyword evidence="2" id="KW-0689">Ribosomal protein</keyword>
<dbReference type="Pfam" id="PF13621">
    <property type="entry name" value="Cupin_8"/>
    <property type="match status" value="1"/>
</dbReference>
<dbReference type="InterPro" id="IPR041667">
    <property type="entry name" value="Cupin_8"/>
</dbReference>
<keyword evidence="2" id="KW-0687">Ribonucleoprotein</keyword>
<dbReference type="PROSITE" id="PS51184">
    <property type="entry name" value="JMJC"/>
    <property type="match status" value="1"/>
</dbReference>
<dbReference type="GO" id="GO:0005840">
    <property type="term" value="C:ribosome"/>
    <property type="evidence" value="ECO:0007669"/>
    <property type="project" value="UniProtKB-KW"/>
</dbReference>
<dbReference type="SMART" id="SM00558">
    <property type="entry name" value="JmjC"/>
    <property type="match status" value="1"/>
</dbReference>
<dbReference type="PANTHER" id="PTHR12461">
    <property type="entry name" value="HYPOXIA-INDUCIBLE FACTOR 1 ALPHA INHIBITOR-RELATED"/>
    <property type="match status" value="1"/>
</dbReference>
<dbReference type="Proteomes" id="UP001185092">
    <property type="component" value="Unassembled WGS sequence"/>
</dbReference>
<protein>
    <submittedName>
        <fullName evidence="2">Ribosomal protein L16 Arg81 hydroxylase</fullName>
    </submittedName>
</protein>
<dbReference type="EMBL" id="JAVDQD010000004">
    <property type="protein sequence ID" value="MDR6240365.1"/>
    <property type="molecule type" value="Genomic_DNA"/>
</dbReference>
<dbReference type="Gene3D" id="2.60.120.650">
    <property type="entry name" value="Cupin"/>
    <property type="match status" value="1"/>
</dbReference>
<dbReference type="InterPro" id="IPR003347">
    <property type="entry name" value="JmjC_dom"/>
</dbReference>
<proteinExistence type="predicted"/>
<reference evidence="2" key="1">
    <citation type="submission" date="2023-07" db="EMBL/GenBank/DDBJ databases">
        <title>Genomic Encyclopedia of Type Strains, Phase IV (KMG-IV): sequencing the most valuable type-strain genomes for metagenomic binning, comparative biology and taxonomic classification.</title>
        <authorList>
            <person name="Goeker M."/>
        </authorList>
    </citation>
    <scope>NUCLEOTIDE SEQUENCE</scope>
    <source>
        <strain evidence="2">DSM 26174</strain>
    </source>
</reference>
<evidence type="ECO:0000313" key="3">
    <source>
        <dbReference type="Proteomes" id="UP001185092"/>
    </source>
</evidence>
<dbReference type="RefSeq" id="WP_309940271.1">
    <property type="nucleotide sequence ID" value="NZ_AP025305.1"/>
</dbReference>
<organism evidence="2 3">
    <name type="scientific">Aureibacter tunicatorum</name>
    <dbReference type="NCBI Taxonomy" id="866807"/>
    <lineage>
        <taxon>Bacteria</taxon>
        <taxon>Pseudomonadati</taxon>
        <taxon>Bacteroidota</taxon>
        <taxon>Cytophagia</taxon>
        <taxon>Cytophagales</taxon>
        <taxon>Persicobacteraceae</taxon>
        <taxon>Aureibacter</taxon>
    </lineage>
</organism>
<feature type="domain" description="JmjC" evidence="1">
    <location>
        <begin position="81"/>
        <end position="254"/>
    </location>
</feature>
<dbReference type="SUPFAM" id="SSF51197">
    <property type="entry name" value="Clavaminate synthase-like"/>
    <property type="match status" value="1"/>
</dbReference>
<dbReference type="AlphaFoldDB" id="A0AAE3XPR7"/>
<comment type="caution">
    <text evidence="2">The sequence shown here is derived from an EMBL/GenBank/DDBJ whole genome shotgun (WGS) entry which is preliminary data.</text>
</comment>
<sequence length="285" mass="33199">MSIHYKSIDAVDNISREDFQSEYLRASKPLVVKGLSEKWPAREKWTFDYIKSKVGNRIVPLYDNSKVSPTKKVNDPVAKMPFNDYLDLIQNQPTDLRIFLFNILSHVPELCQDFSVPDISDGFLENYPMMFFGGGGSNVFLHFDIDMSHVFHTQFQGRKKVLLFDPEYSRNLYHVPFGVHNLEEIDLENPDFENYPALKGVRGLTYDLEPGDTLFIPSGWWHMMKYQEGGFALSQRSMSSSWLTRLEGLYNLFVLRQADNFARKLFGYRWLTYKESLAMKRASLL</sequence>
<gene>
    <name evidence="2" type="ORF">HNQ88_003431</name>
</gene>